<evidence type="ECO:0000256" key="3">
    <source>
        <dbReference type="ARBA" id="ARBA00022692"/>
    </source>
</evidence>
<evidence type="ECO:0000259" key="8">
    <source>
        <dbReference type="Pfam" id="PF02683"/>
    </source>
</evidence>
<dbReference type="PANTHER" id="PTHR31272:SF9">
    <property type="entry name" value="BLL1027 PROTEIN"/>
    <property type="match status" value="1"/>
</dbReference>
<accession>A0ABM5V5B3</accession>
<dbReference type="Proteomes" id="UP000063429">
    <property type="component" value="Chromosome"/>
</dbReference>
<evidence type="ECO:0000256" key="5">
    <source>
        <dbReference type="ARBA" id="ARBA00022989"/>
    </source>
</evidence>
<feature type="transmembrane region" description="Helical" evidence="7">
    <location>
        <begin position="160"/>
        <end position="181"/>
    </location>
</feature>
<dbReference type="InterPro" id="IPR051790">
    <property type="entry name" value="Cytochrome_c-biogenesis_DsbD"/>
</dbReference>
<feature type="transmembrane region" description="Helical" evidence="7">
    <location>
        <begin position="6"/>
        <end position="32"/>
    </location>
</feature>
<evidence type="ECO:0000256" key="6">
    <source>
        <dbReference type="ARBA" id="ARBA00023136"/>
    </source>
</evidence>
<evidence type="ECO:0000313" key="10">
    <source>
        <dbReference type="Proteomes" id="UP000063429"/>
    </source>
</evidence>
<feature type="transmembrane region" description="Helical" evidence="7">
    <location>
        <begin position="75"/>
        <end position="92"/>
    </location>
</feature>
<keyword evidence="10" id="KW-1185">Reference proteome</keyword>
<reference evidence="10" key="1">
    <citation type="journal article" date="2015" name="Genome Announc.">
        <title>Complete Genome Sequence of Herbaspirillum hiltneri N3 (DSM 17495), Isolated from Surface-Sterilized Wheat Roots.</title>
        <authorList>
            <person name="Guizelini D."/>
            <person name="Saizaki P.M."/>
            <person name="Coimbra N.A."/>
            <person name="Weiss V.A."/>
            <person name="Faoro H."/>
            <person name="Sfeir M.Z."/>
            <person name="Baura V.A."/>
            <person name="Monteiro R.A."/>
            <person name="Chubatsu L.S."/>
            <person name="Souza E.M."/>
            <person name="Cruz L.M."/>
            <person name="Pedrosa F.O."/>
            <person name="Raittz R.T."/>
            <person name="Marchaukoski J.N."/>
            <person name="Steffens M.B."/>
        </authorList>
    </citation>
    <scope>NUCLEOTIDE SEQUENCE [LARGE SCALE GENOMIC DNA]</scope>
    <source>
        <strain evidence="10">N3</strain>
    </source>
</reference>
<evidence type="ECO:0000313" key="9">
    <source>
        <dbReference type="EMBL" id="AKZ64780.1"/>
    </source>
</evidence>
<keyword evidence="5 7" id="KW-1133">Transmembrane helix</keyword>
<evidence type="ECO:0000256" key="2">
    <source>
        <dbReference type="ARBA" id="ARBA00006143"/>
    </source>
</evidence>
<evidence type="ECO:0000256" key="7">
    <source>
        <dbReference type="SAM" id="Phobius"/>
    </source>
</evidence>
<feature type="transmembrane region" description="Helical" evidence="7">
    <location>
        <begin position="126"/>
        <end position="148"/>
    </location>
</feature>
<feature type="domain" description="Cytochrome C biogenesis protein transmembrane" evidence="8">
    <location>
        <begin position="9"/>
        <end position="214"/>
    </location>
</feature>
<organism evidence="9 10">
    <name type="scientific">Herbaspirillum hiltneri N3</name>
    <dbReference type="NCBI Taxonomy" id="1262470"/>
    <lineage>
        <taxon>Bacteria</taxon>
        <taxon>Pseudomonadati</taxon>
        <taxon>Pseudomonadota</taxon>
        <taxon>Betaproteobacteria</taxon>
        <taxon>Burkholderiales</taxon>
        <taxon>Oxalobacteraceae</taxon>
        <taxon>Herbaspirillum</taxon>
    </lineage>
</organism>
<keyword evidence="3 7" id="KW-0812">Transmembrane</keyword>
<dbReference type="InterPro" id="IPR003834">
    <property type="entry name" value="Cyt_c_assmbl_TM_dom"/>
</dbReference>
<feature type="transmembrane region" description="Helical" evidence="7">
    <location>
        <begin position="202"/>
        <end position="219"/>
    </location>
</feature>
<dbReference type="PANTHER" id="PTHR31272">
    <property type="entry name" value="CYTOCHROME C-TYPE BIOGENESIS PROTEIN HI_1454-RELATED"/>
    <property type="match status" value="1"/>
</dbReference>
<evidence type="ECO:0000256" key="4">
    <source>
        <dbReference type="ARBA" id="ARBA00022748"/>
    </source>
</evidence>
<proteinExistence type="inferred from homology"/>
<dbReference type="EMBL" id="CP011409">
    <property type="protein sequence ID" value="AKZ64780.1"/>
    <property type="molecule type" value="Genomic_DNA"/>
</dbReference>
<keyword evidence="6 7" id="KW-0472">Membrane</keyword>
<gene>
    <name evidence="9" type="ORF">F506_20895</name>
</gene>
<comment type="subcellular location">
    <subcellularLocation>
        <location evidence="1">Membrane</location>
        <topology evidence="1">Multi-pass membrane protein</topology>
    </subcellularLocation>
</comment>
<sequence>MEFGVASYFIALAAGVLSTLSPCVLPLLPVIIGSAIHEHRYGPFAVAAGMSASFAVIGTALASAGARLGVGQGDFQLVAAIVLVLIGVVLLSKKLQERFAVATSGASGAGSQILSALNPGGLRGQFLVGLLLGLIWSPCVGPTLGAAITLASQGRDLPQIVAMMAVFGLGAGLPIALLGMLSRQAMQKMRGKLQGAGSWGKNVLGVLFIAIGMLTLTGWDKPVEVFLLDHSPAWLTELTTSL</sequence>
<feature type="transmembrane region" description="Helical" evidence="7">
    <location>
        <begin position="44"/>
        <end position="63"/>
    </location>
</feature>
<keyword evidence="4" id="KW-0201">Cytochrome c-type biogenesis</keyword>
<dbReference type="Pfam" id="PF02683">
    <property type="entry name" value="DsbD_TM"/>
    <property type="match status" value="1"/>
</dbReference>
<name>A0ABM5V5B3_9BURK</name>
<evidence type="ECO:0000256" key="1">
    <source>
        <dbReference type="ARBA" id="ARBA00004141"/>
    </source>
</evidence>
<comment type="similarity">
    <text evidence="2">Belongs to the DsbD family.</text>
</comment>
<dbReference type="RefSeq" id="WP_053200624.1">
    <property type="nucleotide sequence ID" value="NZ_CP011409.1"/>
</dbReference>
<protein>
    <submittedName>
        <fullName evidence="9">Cytochrome C biogenesis protein</fullName>
    </submittedName>
</protein>